<dbReference type="AlphaFoldDB" id="A0AAD1U541"/>
<dbReference type="EMBL" id="CAMPGE010003321">
    <property type="protein sequence ID" value="CAI2362151.1"/>
    <property type="molecule type" value="Genomic_DNA"/>
</dbReference>
<evidence type="ECO:0000256" key="1">
    <source>
        <dbReference type="SAM" id="MobiDB-lite"/>
    </source>
</evidence>
<evidence type="ECO:0000313" key="3">
    <source>
        <dbReference type="Proteomes" id="UP001295684"/>
    </source>
</evidence>
<sequence length="245" mass="28097">MLVGLCMGSIRPTLKLRFRIMEEFQKLHKYPGIILLSKRKSLMLVSQNSKKLRSVIIREVIHQMIILMNYYFPKREFLLVTILWRNHQKVSNNPKEPSEMHSIRTISSPQLQSSSNLHIYEEGSQKIRNMKPNKPLTVPPKMPNSNPSSLIKSRMHSSFRPDSHNKSSREVSEDKQNISSDDSIKKSPDKPPPILGLKILSSRFQSVSSDSKLMSSSHKAQALAEKHQDDEIEIFSSFNSDDKSS</sequence>
<reference evidence="2" key="1">
    <citation type="submission" date="2023-07" db="EMBL/GenBank/DDBJ databases">
        <authorList>
            <consortium name="AG Swart"/>
            <person name="Singh M."/>
            <person name="Singh A."/>
            <person name="Seah K."/>
            <person name="Emmerich C."/>
        </authorList>
    </citation>
    <scope>NUCLEOTIDE SEQUENCE</scope>
    <source>
        <strain evidence="2">DP1</strain>
    </source>
</reference>
<organism evidence="2 3">
    <name type="scientific">Euplotes crassus</name>
    <dbReference type="NCBI Taxonomy" id="5936"/>
    <lineage>
        <taxon>Eukaryota</taxon>
        <taxon>Sar</taxon>
        <taxon>Alveolata</taxon>
        <taxon>Ciliophora</taxon>
        <taxon>Intramacronucleata</taxon>
        <taxon>Spirotrichea</taxon>
        <taxon>Hypotrichia</taxon>
        <taxon>Euplotida</taxon>
        <taxon>Euplotidae</taxon>
        <taxon>Moneuplotes</taxon>
    </lineage>
</organism>
<comment type="caution">
    <text evidence="2">The sequence shown here is derived from an EMBL/GenBank/DDBJ whole genome shotgun (WGS) entry which is preliminary data.</text>
</comment>
<dbReference type="Proteomes" id="UP001295684">
    <property type="component" value="Unassembled WGS sequence"/>
</dbReference>
<name>A0AAD1U541_EUPCR</name>
<feature type="region of interest" description="Disordered" evidence="1">
    <location>
        <begin position="124"/>
        <end position="245"/>
    </location>
</feature>
<accession>A0AAD1U541</accession>
<gene>
    <name evidence="2" type="ORF">ECRASSUSDP1_LOCUS3473</name>
</gene>
<feature type="compositionally biased region" description="Basic and acidic residues" evidence="1">
    <location>
        <begin position="159"/>
        <end position="189"/>
    </location>
</feature>
<evidence type="ECO:0000313" key="2">
    <source>
        <dbReference type="EMBL" id="CAI2362151.1"/>
    </source>
</evidence>
<protein>
    <submittedName>
        <fullName evidence="2">Uncharacterized protein</fullName>
    </submittedName>
</protein>
<proteinExistence type="predicted"/>
<feature type="compositionally biased region" description="Low complexity" evidence="1">
    <location>
        <begin position="206"/>
        <end position="217"/>
    </location>
</feature>
<keyword evidence="3" id="KW-1185">Reference proteome</keyword>